<evidence type="ECO:0000313" key="3">
    <source>
        <dbReference type="Proteomes" id="UP000050430"/>
    </source>
</evidence>
<accession>A0A0N8GKZ3</accession>
<comment type="caution">
    <text evidence="2">The sequence shown here is derived from an EMBL/GenBank/DDBJ whole genome shotgun (WGS) entry which is preliminary data.</text>
</comment>
<evidence type="ECO:0000313" key="2">
    <source>
        <dbReference type="EMBL" id="KPL71058.1"/>
    </source>
</evidence>
<evidence type="ECO:0000256" key="1">
    <source>
        <dbReference type="SAM" id="Phobius"/>
    </source>
</evidence>
<proteinExistence type="predicted"/>
<feature type="transmembrane region" description="Helical" evidence="1">
    <location>
        <begin position="47"/>
        <end position="66"/>
    </location>
</feature>
<organism evidence="2 3">
    <name type="scientific">Leptolinea tardivitalis</name>
    <dbReference type="NCBI Taxonomy" id="229920"/>
    <lineage>
        <taxon>Bacteria</taxon>
        <taxon>Bacillati</taxon>
        <taxon>Chloroflexota</taxon>
        <taxon>Anaerolineae</taxon>
        <taxon>Anaerolineales</taxon>
        <taxon>Anaerolineaceae</taxon>
        <taxon>Leptolinea</taxon>
    </lineage>
</organism>
<sequence>MMILLWKTRQLFWTGTSFFISHIAIYFICEIYHILPEKTIPSIIKKGDIASTYLLILDILCLYWDIYENTEKYPKRYLIRFSQ</sequence>
<keyword evidence="1" id="KW-1133">Transmembrane helix</keyword>
<reference evidence="2 3" key="1">
    <citation type="submission" date="2015-07" db="EMBL/GenBank/DDBJ databases">
        <title>Genome sequence of Leptolinea tardivitalis DSM 16556.</title>
        <authorList>
            <person name="Hemp J."/>
            <person name="Ward L.M."/>
            <person name="Pace L.A."/>
            <person name="Fischer W.W."/>
        </authorList>
    </citation>
    <scope>NUCLEOTIDE SEQUENCE [LARGE SCALE GENOMIC DNA]</scope>
    <source>
        <strain evidence="2 3">YMTK-2</strain>
    </source>
</reference>
<dbReference type="EMBL" id="LGCK01000012">
    <property type="protein sequence ID" value="KPL71058.1"/>
    <property type="molecule type" value="Genomic_DNA"/>
</dbReference>
<keyword evidence="3" id="KW-1185">Reference proteome</keyword>
<name>A0A0N8GKZ3_9CHLR</name>
<protein>
    <submittedName>
        <fullName evidence="2">Uncharacterized protein</fullName>
    </submittedName>
</protein>
<keyword evidence="1" id="KW-0472">Membrane</keyword>
<feature type="transmembrane region" description="Helical" evidence="1">
    <location>
        <begin position="12"/>
        <end position="35"/>
    </location>
</feature>
<dbReference type="Proteomes" id="UP000050430">
    <property type="component" value="Unassembled WGS sequence"/>
</dbReference>
<keyword evidence="1" id="KW-0812">Transmembrane</keyword>
<gene>
    <name evidence="2" type="ORF">ADM99_12310</name>
</gene>
<dbReference type="AlphaFoldDB" id="A0A0N8GKZ3"/>